<name>A0ABQ5Q7M0_9BACT</name>
<dbReference type="SUPFAM" id="SSF55729">
    <property type="entry name" value="Acyl-CoA N-acyltransferases (Nat)"/>
    <property type="match status" value="1"/>
</dbReference>
<proteinExistence type="predicted"/>
<dbReference type="Pfam" id="PF13508">
    <property type="entry name" value="Acetyltransf_7"/>
    <property type="match status" value="1"/>
</dbReference>
<dbReference type="InterPro" id="IPR016181">
    <property type="entry name" value="Acyl_CoA_acyltransferase"/>
</dbReference>
<dbReference type="PANTHER" id="PTHR43233:SF1">
    <property type="entry name" value="FAMILY N-ACETYLTRANSFERASE, PUTATIVE (AFU_ORTHOLOGUE AFUA_6G03350)-RELATED"/>
    <property type="match status" value="1"/>
</dbReference>
<feature type="domain" description="N-acetyltransferase" evidence="1">
    <location>
        <begin position="22"/>
        <end position="158"/>
    </location>
</feature>
<gene>
    <name evidence="2" type="ORF">GETHPA_21560</name>
</gene>
<organism evidence="2 3">
    <name type="scientific">Geothrix rubra</name>
    <dbReference type="NCBI Taxonomy" id="2927977"/>
    <lineage>
        <taxon>Bacteria</taxon>
        <taxon>Pseudomonadati</taxon>
        <taxon>Acidobacteriota</taxon>
        <taxon>Holophagae</taxon>
        <taxon>Holophagales</taxon>
        <taxon>Holophagaceae</taxon>
        <taxon>Geothrix</taxon>
    </lineage>
</organism>
<dbReference type="InterPro" id="IPR000182">
    <property type="entry name" value="GNAT_dom"/>
</dbReference>
<evidence type="ECO:0000313" key="2">
    <source>
        <dbReference type="EMBL" id="GLH70623.1"/>
    </source>
</evidence>
<accession>A0ABQ5Q7M0</accession>
<dbReference type="RefSeq" id="WP_285726025.1">
    <property type="nucleotide sequence ID" value="NZ_BSDD01000004.1"/>
</dbReference>
<comment type="caution">
    <text evidence="2">The sequence shown here is derived from an EMBL/GenBank/DDBJ whole genome shotgun (WGS) entry which is preliminary data.</text>
</comment>
<evidence type="ECO:0000259" key="1">
    <source>
        <dbReference type="PROSITE" id="PS51186"/>
    </source>
</evidence>
<sequence length="166" mass="19268">MDRDFLVPEPLSTPHGTVAFFDESWTVEPKELQIFFQAEDVYWTSHRTIEQWRRLLACSRMLTARLVPEGSKGGRLVGATRVWSDHAYEAKLYDVVTAQDMMGLGIATVLVQWALRHPWVGDVQRFVLETRDAAPFYPRFGFARGEEMDSVHMRVRVDELKRRGLR</sequence>
<dbReference type="EMBL" id="BSDD01000004">
    <property type="protein sequence ID" value="GLH70623.1"/>
    <property type="molecule type" value="Genomic_DNA"/>
</dbReference>
<dbReference type="PANTHER" id="PTHR43233">
    <property type="entry name" value="FAMILY N-ACETYLTRANSFERASE, PUTATIVE (AFU_ORTHOLOGUE AFUA_6G03350)-RELATED"/>
    <property type="match status" value="1"/>
</dbReference>
<dbReference type="PROSITE" id="PS51186">
    <property type="entry name" value="GNAT"/>
    <property type="match status" value="1"/>
</dbReference>
<dbReference type="Proteomes" id="UP001165089">
    <property type="component" value="Unassembled WGS sequence"/>
</dbReference>
<keyword evidence="3" id="KW-1185">Reference proteome</keyword>
<protein>
    <recommendedName>
        <fullName evidence="1">N-acetyltransferase domain-containing protein</fullName>
    </recommendedName>
</protein>
<reference evidence="2 3" key="1">
    <citation type="journal article" date="2023" name="Antonie Van Leeuwenhoek">
        <title>Mesoterricola silvestris gen. nov., sp. nov., Mesoterricola sediminis sp. nov., Geothrix oryzae sp. nov., Geothrix edaphica sp. nov., Geothrix rubra sp. nov., and Geothrix limicola sp. nov., six novel members of Acidobacteriota isolated from soils.</title>
        <authorList>
            <person name="Itoh H."/>
            <person name="Sugisawa Y."/>
            <person name="Mise K."/>
            <person name="Xu Z."/>
            <person name="Kuniyasu M."/>
            <person name="Ushijima N."/>
            <person name="Kawano K."/>
            <person name="Kobayashi E."/>
            <person name="Shiratori Y."/>
            <person name="Masuda Y."/>
            <person name="Senoo K."/>
        </authorList>
    </citation>
    <scope>NUCLEOTIDE SEQUENCE [LARGE SCALE GENOMIC DNA]</scope>
    <source>
        <strain evidence="2 3">Red803</strain>
    </source>
</reference>
<dbReference type="InterPro" id="IPR053144">
    <property type="entry name" value="Acetyltransferase_Butenolide"/>
</dbReference>
<evidence type="ECO:0000313" key="3">
    <source>
        <dbReference type="Proteomes" id="UP001165089"/>
    </source>
</evidence>
<dbReference type="Gene3D" id="3.40.630.30">
    <property type="match status" value="1"/>
</dbReference>